<dbReference type="InterPro" id="IPR036938">
    <property type="entry name" value="PAP2/HPO_sf"/>
</dbReference>
<accession>A0A8J7GKI9</accession>
<keyword evidence="2 5" id="KW-0812">Transmembrane</keyword>
<dbReference type="InterPro" id="IPR052185">
    <property type="entry name" value="IPC_Synthase-Related"/>
</dbReference>
<evidence type="ECO:0000256" key="4">
    <source>
        <dbReference type="ARBA" id="ARBA00023136"/>
    </source>
</evidence>
<dbReference type="AlphaFoldDB" id="A0A8J7GKI9"/>
<dbReference type="SMART" id="SM00014">
    <property type="entry name" value="acidPPc"/>
    <property type="match status" value="1"/>
</dbReference>
<dbReference type="PANTHER" id="PTHR31310:SF7">
    <property type="entry name" value="PA-PHOSPHATASE RELATED-FAMILY PROTEIN DDB_G0268928"/>
    <property type="match status" value="1"/>
</dbReference>
<evidence type="ECO:0000256" key="5">
    <source>
        <dbReference type="SAM" id="Phobius"/>
    </source>
</evidence>
<keyword evidence="8" id="KW-1185">Reference proteome</keyword>
<comment type="caution">
    <text evidence="7">The sequence shown here is derived from an EMBL/GenBank/DDBJ whole genome shotgun (WGS) entry which is preliminary data.</text>
</comment>
<keyword evidence="4 5" id="KW-0472">Membrane</keyword>
<dbReference type="PANTHER" id="PTHR31310">
    <property type="match status" value="1"/>
</dbReference>
<name>A0A8J7GKI9_9ACTN</name>
<dbReference type="EMBL" id="JADOUF010000001">
    <property type="protein sequence ID" value="MBG6141249.1"/>
    <property type="molecule type" value="Genomic_DNA"/>
</dbReference>
<comment type="subcellular location">
    <subcellularLocation>
        <location evidence="1">Membrane</location>
        <topology evidence="1">Multi-pass membrane protein</topology>
    </subcellularLocation>
</comment>
<sequence>MLVVLMVYTGEGYSTLLRLVSDIRFPAIVAGMCAVVYARAFWRARLDTVGYRARANAGWRTLGRTLREFSPLFACMAIYEALHDLTPVLRPDIVDRHLVAIDHAVFGTDVGRWLNDHLGSPTFTSIMTYCYVSYAFAPPVYAGLQYFRGKMDAFRDFSLAIAITAFIGYCGYLLVPAVGPYIFQAQLYPDPLTDWGHGGLLDTLNKMKGSARDAFPSLHTAMTTVVLGLMWRDARRLFWTYLPVALGLYLSTMYLRVHYAVDVAAGFATAALALFLTNRINRWWHDRRPVAVPAQRTTPERETASA</sequence>
<dbReference type="SUPFAM" id="SSF48317">
    <property type="entry name" value="Acid phosphatase/Vanadium-dependent haloperoxidase"/>
    <property type="match status" value="1"/>
</dbReference>
<gene>
    <name evidence="7" type="ORF">IW245_007443</name>
</gene>
<feature type="transmembrane region" description="Helical" evidence="5">
    <location>
        <begin position="238"/>
        <end position="257"/>
    </location>
</feature>
<evidence type="ECO:0000256" key="1">
    <source>
        <dbReference type="ARBA" id="ARBA00004141"/>
    </source>
</evidence>
<organism evidence="7 8">
    <name type="scientific">Longispora fulva</name>
    <dbReference type="NCBI Taxonomy" id="619741"/>
    <lineage>
        <taxon>Bacteria</taxon>
        <taxon>Bacillati</taxon>
        <taxon>Actinomycetota</taxon>
        <taxon>Actinomycetes</taxon>
        <taxon>Micromonosporales</taxon>
        <taxon>Micromonosporaceae</taxon>
        <taxon>Longispora</taxon>
    </lineage>
</organism>
<feature type="transmembrane region" description="Helical" evidence="5">
    <location>
        <begin position="23"/>
        <end position="42"/>
    </location>
</feature>
<keyword evidence="3 5" id="KW-1133">Transmembrane helix</keyword>
<protein>
    <submittedName>
        <fullName evidence="7">Membrane-associated phospholipid phosphatase</fullName>
    </submittedName>
</protein>
<evidence type="ECO:0000256" key="3">
    <source>
        <dbReference type="ARBA" id="ARBA00022989"/>
    </source>
</evidence>
<dbReference type="InterPro" id="IPR026841">
    <property type="entry name" value="Aur1/Ipt1"/>
</dbReference>
<dbReference type="Proteomes" id="UP000622552">
    <property type="component" value="Unassembled WGS sequence"/>
</dbReference>
<dbReference type="Gene3D" id="1.20.144.10">
    <property type="entry name" value="Phosphatidic acid phosphatase type 2/haloperoxidase"/>
    <property type="match status" value="1"/>
</dbReference>
<proteinExistence type="predicted"/>
<evidence type="ECO:0000313" key="7">
    <source>
        <dbReference type="EMBL" id="MBG6141249.1"/>
    </source>
</evidence>
<dbReference type="InterPro" id="IPR000326">
    <property type="entry name" value="PAP2/HPO"/>
</dbReference>
<feature type="transmembrane region" description="Helical" evidence="5">
    <location>
        <begin position="214"/>
        <end position="231"/>
    </location>
</feature>
<evidence type="ECO:0000256" key="2">
    <source>
        <dbReference type="ARBA" id="ARBA00022692"/>
    </source>
</evidence>
<evidence type="ECO:0000313" key="8">
    <source>
        <dbReference type="Proteomes" id="UP000622552"/>
    </source>
</evidence>
<dbReference type="Pfam" id="PF14378">
    <property type="entry name" value="PAP2_3"/>
    <property type="match status" value="1"/>
</dbReference>
<evidence type="ECO:0000259" key="6">
    <source>
        <dbReference type="SMART" id="SM00014"/>
    </source>
</evidence>
<dbReference type="GO" id="GO:0016020">
    <property type="term" value="C:membrane"/>
    <property type="evidence" value="ECO:0007669"/>
    <property type="project" value="UniProtKB-SubCell"/>
</dbReference>
<feature type="transmembrane region" description="Helical" evidence="5">
    <location>
        <begin position="263"/>
        <end position="280"/>
    </location>
</feature>
<dbReference type="RefSeq" id="WP_197007695.1">
    <property type="nucleotide sequence ID" value="NZ_BONS01000029.1"/>
</dbReference>
<feature type="transmembrane region" description="Helical" evidence="5">
    <location>
        <begin position="157"/>
        <end position="183"/>
    </location>
</feature>
<reference evidence="7" key="1">
    <citation type="submission" date="2020-11" db="EMBL/GenBank/DDBJ databases">
        <title>Sequencing the genomes of 1000 actinobacteria strains.</title>
        <authorList>
            <person name="Klenk H.-P."/>
        </authorList>
    </citation>
    <scope>NUCLEOTIDE SEQUENCE</scope>
    <source>
        <strain evidence="7">DSM 45356</strain>
    </source>
</reference>
<feature type="domain" description="Phosphatidic acid phosphatase type 2/haloperoxidase" evidence="6">
    <location>
        <begin position="157"/>
        <end position="278"/>
    </location>
</feature>